<name>A0A9J6NX79_9CLOT</name>
<dbReference type="RefSeq" id="WP_250857733.1">
    <property type="nucleotide sequence ID" value="NZ_JAGSOJ010000001.1"/>
</dbReference>
<dbReference type="EMBL" id="JAGSOJ010000001">
    <property type="protein sequence ID" value="MCM1988867.1"/>
    <property type="molecule type" value="Genomic_DNA"/>
</dbReference>
<evidence type="ECO:0000313" key="2">
    <source>
        <dbReference type="EMBL" id="MCM1988867.1"/>
    </source>
</evidence>
<evidence type="ECO:0000313" key="3">
    <source>
        <dbReference type="Proteomes" id="UP001056429"/>
    </source>
</evidence>
<organism evidence="2 3">
    <name type="scientific">Oceanirhabdus seepicola</name>
    <dbReference type="NCBI Taxonomy" id="2828781"/>
    <lineage>
        <taxon>Bacteria</taxon>
        <taxon>Bacillati</taxon>
        <taxon>Bacillota</taxon>
        <taxon>Clostridia</taxon>
        <taxon>Eubacteriales</taxon>
        <taxon>Clostridiaceae</taxon>
        <taxon>Oceanirhabdus</taxon>
    </lineage>
</organism>
<keyword evidence="3" id="KW-1185">Reference proteome</keyword>
<comment type="caution">
    <text evidence="2">The sequence shown here is derived from an EMBL/GenBank/DDBJ whole genome shotgun (WGS) entry which is preliminary data.</text>
</comment>
<sequence length="133" mass="14044">SSEKEIIGFTLAEQTGAADIKNGNHTVEIEVDNGKDVTNLTPTISVSDKATINPDSGVAQDFSNPVTYTVTAEDGTNQAWEVTVTEAAVSSNNTSITSSSYTINITNKTITNVPYGTSKSHFQNNISKGQGQT</sequence>
<dbReference type="AlphaFoldDB" id="A0A9J6NX79"/>
<dbReference type="InterPro" id="IPR032186">
    <property type="entry name" value="DUF5018"/>
</dbReference>
<reference evidence="2" key="1">
    <citation type="journal article" date="2021" name="mSystems">
        <title>Bacteria and Archaea Synergistically Convert Glycine Betaine to Biogenic Methane in the Formosa Cold Seep of the South China Sea.</title>
        <authorList>
            <person name="Li L."/>
            <person name="Zhang W."/>
            <person name="Zhang S."/>
            <person name="Song L."/>
            <person name="Sun Q."/>
            <person name="Zhang H."/>
            <person name="Xiang H."/>
            <person name="Dong X."/>
        </authorList>
    </citation>
    <scope>NUCLEOTIDE SEQUENCE</scope>
    <source>
        <strain evidence="2">ZWT</strain>
    </source>
</reference>
<dbReference type="Proteomes" id="UP001056429">
    <property type="component" value="Unassembled WGS sequence"/>
</dbReference>
<feature type="domain" description="DUF5018" evidence="1">
    <location>
        <begin position="1"/>
        <end position="82"/>
    </location>
</feature>
<reference evidence="2" key="2">
    <citation type="submission" date="2021-04" db="EMBL/GenBank/DDBJ databases">
        <authorList>
            <person name="Dong X."/>
        </authorList>
    </citation>
    <scope>NUCLEOTIDE SEQUENCE</scope>
    <source>
        <strain evidence="2">ZWT</strain>
    </source>
</reference>
<accession>A0A9J6NX79</accession>
<evidence type="ECO:0000259" key="1">
    <source>
        <dbReference type="Pfam" id="PF16410"/>
    </source>
</evidence>
<feature type="non-terminal residue" evidence="2">
    <location>
        <position position="1"/>
    </location>
</feature>
<proteinExistence type="predicted"/>
<dbReference type="Gene3D" id="2.60.40.2340">
    <property type="match status" value="1"/>
</dbReference>
<gene>
    <name evidence="2" type="ORF">KDK92_03870</name>
</gene>
<dbReference type="Pfam" id="PF16410">
    <property type="entry name" value="DUF5018"/>
    <property type="match status" value="1"/>
</dbReference>
<protein>
    <submittedName>
        <fullName evidence="2">DUF5018 domain-containing protein</fullName>
    </submittedName>
</protein>